<dbReference type="PANTHER" id="PTHR30204">
    <property type="entry name" value="REDOX-CYCLING DRUG-SENSING TRANSCRIPTIONAL ACTIVATOR SOXR"/>
    <property type="match status" value="1"/>
</dbReference>
<dbReference type="PANTHER" id="PTHR30204:SF97">
    <property type="entry name" value="MERR FAMILY REGULATORY PROTEIN"/>
    <property type="match status" value="1"/>
</dbReference>
<evidence type="ECO:0000313" key="4">
    <source>
        <dbReference type="EMBL" id="GAA5173048.1"/>
    </source>
</evidence>
<dbReference type="Pfam" id="PF13411">
    <property type="entry name" value="MerR_1"/>
    <property type="match status" value="1"/>
</dbReference>
<evidence type="ECO:0000259" key="3">
    <source>
        <dbReference type="PROSITE" id="PS50937"/>
    </source>
</evidence>
<comment type="caution">
    <text evidence="4">The sequence shown here is derived from an EMBL/GenBank/DDBJ whole genome shotgun (WGS) entry which is preliminary data.</text>
</comment>
<feature type="compositionally biased region" description="Low complexity" evidence="2">
    <location>
        <begin position="134"/>
        <end position="147"/>
    </location>
</feature>
<evidence type="ECO:0000256" key="1">
    <source>
        <dbReference type="ARBA" id="ARBA00023125"/>
    </source>
</evidence>
<sequence>MYSIGEVAAAFRLPVSTLRYYDDIGLVTAPVRRSRVRHYDRAALEQLVYVQMWCVDAMMSLEHTAATVASTSREERHSLIERARADVTERIARLTEARERLDHMLRCPADNPMTCPVTLKQVRKRVDESLGRLPGSANAAGAPGSSGTEAAAR</sequence>
<proteinExistence type="predicted"/>
<dbReference type="PROSITE" id="PS50937">
    <property type="entry name" value="HTH_MERR_2"/>
    <property type="match status" value="1"/>
</dbReference>
<dbReference type="InterPro" id="IPR000551">
    <property type="entry name" value="MerR-type_HTH_dom"/>
</dbReference>
<evidence type="ECO:0000256" key="2">
    <source>
        <dbReference type="SAM" id="MobiDB-lite"/>
    </source>
</evidence>
<dbReference type="SMART" id="SM00422">
    <property type="entry name" value="HTH_MERR"/>
    <property type="match status" value="1"/>
</dbReference>
<keyword evidence="5" id="KW-1185">Reference proteome</keyword>
<organism evidence="4 5">
    <name type="scientific">Pseudonocardia eucalypti</name>
    <dbReference type="NCBI Taxonomy" id="648755"/>
    <lineage>
        <taxon>Bacteria</taxon>
        <taxon>Bacillati</taxon>
        <taxon>Actinomycetota</taxon>
        <taxon>Actinomycetes</taxon>
        <taxon>Pseudonocardiales</taxon>
        <taxon>Pseudonocardiaceae</taxon>
        <taxon>Pseudonocardia</taxon>
    </lineage>
</organism>
<dbReference type="InterPro" id="IPR047057">
    <property type="entry name" value="MerR_fam"/>
</dbReference>
<accession>A0ABP9R9D9</accession>
<protein>
    <submittedName>
        <fullName evidence="4">Helix-turn-helix domain-containing protein</fullName>
    </submittedName>
</protein>
<keyword evidence="1" id="KW-0238">DNA-binding</keyword>
<dbReference type="Gene3D" id="1.10.1660.10">
    <property type="match status" value="1"/>
</dbReference>
<evidence type="ECO:0000313" key="5">
    <source>
        <dbReference type="Proteomes" id="UP001428817"/>
    </source>
</evidence>
<dbReference type="Proteomes" id="UP001428817">
    <property type="component" value="Unassembled WGS sequence"/>
</dbReference>
<dbReference type="SUPFAM" id="SSF46955">
    <property type="entry name" value="Putative DNA-binding domain"/>
    <property type="match status" value="1"/>
</dbReference>
<reference evidence="5" key="1">
    <citation type="journal article" date="2019" name="Int. J. Syst. Evol. Microbiol.">
        <title>The Global Catalogue of Microorganisms (GCM) 10K type strain sequencing project: providing services to taxonomists for standard genome sequencing and annotation.</title>
        <authorList>
            <consortium name="The Broad Institute Genomics Platform"/>
            <consortium name="The Broad Institute Genome Sequencing Center for Infectious Disease"/>
            <person name="Wu L."/>
            <person name="Ma J."/>
        </authorList>
    </citation>
    <scope>NUCLEOTIDE SEQUENCE [LARGE SCALE GENOMIC DNA]</scope>
    <source>
        <strain evidence="5">JCM 18303</strain>
    </source>
</reference>
<feature type="region of interest" description="Disordered" evidence="2">
    <location>
        <begin position="130"/>
        <end position="153"/>
    </location>
</feature>
<name>A0ABP9R9D9_9PSEU</name>
<gene>
    <name evidence="4" type="ORF">GCM10023321_73830</name>
</gene>
<feature type="domain" description="HTH merR-type" evidence="3">
    <location>
        <begin position="1"/>
        <end position="45"/>
    </location>
</feature>
<dbReference type="InterPro" id="IPR009061">
    <property type="entry name" value="DNA-bd_dom_put_sf"/>
</dbReference>
<dbReference type="EMBL" id="BAABJP010000055">
    <property type="protein sequence ID" value="GAA5173048.1"/>
    <property type="molecule type" value="Genomic_DNA"/>
</dbReference>